<proteinExistence type="predicted"/>
<evidence type="ECO:0008006" key="6">
    <source>
        <dbReference type="Google" id="ProtNLM"/>
    </source>
</evidence>
<dbReference type="RefSeq" id="WP_344812352.1">
    <property type="nucleotide sequence ID" value="NZ_BAAAYX010000005.1"/>
</dbReference>
<gene>
    <name evidence="4" type="ORF">GCM10022204_21570</name>
</gene>
<dbReference type="EMBL" id="BAAAYX010000005">
    <property type="protein sequence ID" value="GAA3703912.1"/>
    <property type="molecule type" value="Genomic_DNA"/>
</dbReference>
<evidence type="ECO:0000256" key="3">
    <source>
        <dbReference type="SAM" id="Phobius"/>
    </source>
</evidence>
<dbReference type="InterPro" id="IPR042003">
    <property type="entry name" value="Sortase_E"/>
</dbReference>
<reference evidence="5" key="1">
    <citation type="journal article" date="2019" name="Int. J. Syst. Evol. Microbiol.">
        <title>The Global Catalogue of Microorganisms (GCM) 10K type strain sequencing project: providing services to taxonomists for standard genome sequencing and annotation.</title>
        <authorList>
            <consortium name="The Broad Institute Genomics Platform"/>
            <consortium name="The Broad Institute Genome Sequencing Center for Infectious Disease"/>
            <person name="Wu L."/>
            <person name="Ma J."/>
        </authorList>
    </citation>
    <scope>NUCLEOTIDE SEQUENCE [LARGE SCALE GENOMIC DNA]</scope>
    <source>
        <strain evidence="5">JCM 16548</strain>
    </source>
</reference>
<dbReference type="NCBIfam" id="NF033747">
    <property type="entry name" value="class_E_sortase"/>
    <property type="match status" value="1"/>
</dbReference>
<dbReference type="CDD" id="cd05830">
    <property type="entry name" value="Sortase_E"/>
    <property type="match status" value="1"/>
</dbReference>
<dbReference type="InterPro" id="IPR053465">
    <property type="entry name" value="Sortase_Class_E"/>
</dbReference>
<keyword evidence="1" id="KW-0378">Hydrolase</keyword>
<dbReference type="SUPFAM" id="SSF63817">
    <property type="entry name" value="Sortase"/>
    <property type="match status" value="1"/>
</dbReference>
<feature type="region of interest" description="Disordered" evidence="2">
    <location>
        <begin position="1"/>
        <end position="22"/>
    </location>
</feature>
<keyword evidence="3" id="KW-0472">Membrane</keyword>
<dbReference type="Gene3D" id="2.40.260.10">
    <property type="entry name" value="Sortase"/>
    <property type="match status" value="1"/>
</dbReference>
<organism evidence="4 5">
    <name type="scientific">Microlunatus aurantiacus</name>
    <dbReference type="NCBI Taxonomy" id="446786"/>
    <lineage>
        <taxon>Bacteria</taxon>
        <taxon>Bacillati</taxon>
        <taxon>Actinomycetota</taxon>
        <taxon>Actinomycetes</taxon>
        <taxon>Propionibacteriales</taxon>
        <taxon>Propionibacteriaceae</taxon>
        <taxon>Microlunatus</taxon>
    </lineage>
</organism>
<evidence type="ECO:0000313" key="4">
    <source>
        <dbReference type="EMBL" id="GAA3703912.1"/>
    </source>
</evidence>
<comment type="caution">
    <text evidence="4">The sequence shown here is derived from an EMBL/GenBank/DDBJ whole genome shotgun (WGS) entry which is preliminary data.</text>
</comment>
<keyword evidence="3" id="KW-1133">Transmembrane helix</keyword>
<dbReference type="Proteomes" id="UP001500051">
    <property type="component" value="Unassembled WGS sequence"/>
</dbReference>
<accession>A0ABP7DCZ9</accession>
<evidence type="ECO:0000256" key="1">
    <source>
        <dbReference type="ARBA" id="ARBA00022801"/>
    </source>
</evidence>
<sequence length="245" mass="26270">MAQSLADDVADPERTPSGRRPHRGVSALTVLGVLLLVAGLGCLGWVAWQYVGTNVTSEKAFHEETSELREKWARPAEDADPAERDTRAGGELTPAVVPGDAVALLRIPAFGADYEVPILAGTDLSILDRGVGHYTGTADPGQIGNFAIAGHRITHGEPFARLLELQAGDEVIIETRTAVYTYVMDGSPANLTVDDTQTWVLDPDPRNRDDEPTTAMLTLTTCQDLFRSPDRSVGFAHLATTVGKP</sequence>
<keyword evidence="5" id="KW-1185">Reference proteome</keyword>
<dbReference type="Pfam" id="PF04203">
    <property type="entry name" value="Sortase"/>
    <property type="match status" value="1"/>
</dbReference>
<protein>
    <recommendedName>
        <fullName evidence="6">Sortase A</fullName>
    </recommendedName>
</protein>
<dbReference type="InterPro" id="IPR005754">
    <property type="entry name" value="Sortase"/>
</dbReference>
<feature type="region of interest" description="Disordered" evidence="2">
    <location>
        <begin position="61"/>
        <end position="92"/>
    </location>
</feature>
<keyword evidence="3" id="KW-0812">Transmembrane</keyword>
<evidence type="ECO:0000313" key="5">
    <source>
        <dbReference type="Proteomes" id="UP001500051"/>
    </source>
</evidence>
<evidence type="ECO:0000256" key="2">
    <source>
        <dbReference type="SAM" id="MobiDB-lite"/>
    </source>
</evidence>
<feature type="compositionally biased region" description="Basic and acidic residues" evidence="2">
    <location>
        <begin position="61"/>
        <end position="88"/>
    </location>
</feature>
<dbReference type="InterPro" id="IPR023365">
    <property type="entry name" value="Sortase_dom-sf"/>
</dbReference>
<name>A0ABP7DCZ9_9ACTN</name>
<feature type="transmembrane region" description="Helical" evidence="3">
    <location>
        <begin position="24"/>
        <end position="48"/>
    </location>
</feature>
<dbReference type="NCBIfam" id="TIGR01076">
    <property type="entry name" value="sortase_fam"/>
    <property type="match status" value="1"/>
</dbReference>